<feature type="compositionally biased region" description="Basic and acidic residues" evidence="1">
    <location>
        <begin position="325"/>
        <end position="339"/>
    </location>
</feature>
<evidence type="ECO:0000256" key="1">
    <source>
        <dbReference type="SAM" id="MobiDB-lite"/>
    </source>
</evidence>
<dbReference type="EMBL" id="ML179408">
    <property type="protein sequence ID" value="THU88501.1"/>
    <property type="molecule type" value="Genomic_DNA"/>
</dbReference>
<feature type="region of interest" description="Disordered" evidence="1">
    <location>
        <begin position="225"/>
        <end position="376"/>
    </location>
</feature>
<dbReference type="AlphaFoldDB" id="A0A4S8LHS0"/>
<dbReference type="SUPFAM" id="SSF50911">
    <property type="entry name" value="Mannose 6-phosphate receptor domain"/>
    <property type="match status" value="1"/>
</dbReference>
<organism evidence="3 4">
    <name type="scientific">Dendrothele bispora (strain CBS 962.96)</name>
    <dbReference type="NCBI Taxonomy" id="1314807"/>
    <lineage>
        <taxon>Eukaryota</taxon>
        <taxon>Fungi</taxon>
        <taxon>Dikarya</taxon>
        <taxon>Basidiomycota</taxon>
        <taxon>Agaricomycotina</taxon>
        <taxon>Agaricomycetes</taxon>
        <taxon>Agaricomycetidae</taxon>
        <taxon>Agaricales</taxon>
        <taxon>Agaricales incertae sedis</taxon>
        <taxon>Dendrothele</taxon>
    </lineage>
</organism>
<name>A0A4S8LHS0_DENBC</name>
<accession>A0A4S8LHS0</accession>
<dbReference type="Proteomes" id="UP000297245">
    <property type="component" value="Unassembled WGS sequence"/>
</dbReference>
<dbReference type="InterPro" id="IPR009011">
    <property type="entry name" value="Man6P_isomerase_rcpt-bd_dom_sf"/>
</dbReference>
<feature type="compositionally biased region" description="Acidic residues" evidence="1">
    <location>
        <begin position="340"/>
        <end position="351"/>
    </location>
</feature>
<feature type="transmembrane region" description="Helical" evidence="2">
    <location>
        <begin position="132"/>
        <end position="156"/>
    </location>
</feature>
<dbReference type="Gene3D" id="2.70.130.10">
    <property type="entry name" value="Mannose-6-phosphate receptor binding domain"/>
    <property type="match status" value="1"/>
</dbReference>
<evidence type="ECO:0000313" key="4">
    <source>
        <dbReference type="Proteomes" id="UP000297245"/>
    </source>
</evidence>
<protein>
    <recommendedName>
        <fullName evidence="5">Autophagy-related protein 27</fullName>
    </recommendedName>
</protein>
<keyword evidence="2" id="KW-0812">Transmembrane</keyword>
<feature type="compositionally biased region" description="Low complexity" evidence="1">
    <location>
        <begin position="288"/>
        <end position="300"/>
    </location>
</feature>
<feature type="compositionally biased region" description="Low complexity" evidence="1">
    <location>
        <begin position="356"/>
        <end position="376"/>
    </location>
</feature>
<keyword evidence="2" id="KW-1133">Transmembrane helix</keyword>
<sequence length="376" mass="40801">GGSANYHELYPYHFCLNFTASYRPPDYEFTSRGHRFVLNVCRPVHGEIWNLQVDDPADVAGFICRDHGDLSIGKANTTLAKEKDDNVKLVMEDGSQCTIISFTYDTKVFGAGTPTLVAQEPHNDEGERGGPWGFFTLLAVLLLILLALYTTLGTLYNCYVLKLRGFDQLPQFSIEGIRYHTAEVFDFAKASLRDGGWREIVEKIKEGAIAGVALLIGFVTRSDHRGGPSAAARGQGYYGRVPSGPEERAESGFHPGVDIGSGRGTPDSNNTPAAKGGIGEINPVSHFSQSQAQVHGQQQSQPPPPSPMAGQDQGQEVTTPVKKKNTGDVKSTKEEKTFLIEDEDDDGEDIVLQDNPTTQPTAASPTSAQTTTILQE</sequence>
<evidence type="ECO:0000313" key="3">
    <source>
        <dbReference type="EMBL" id="THU88501.1"/>
    </source>
</evidence>
<dbReference type="OrthoDB" id="4504960at2759"/>
<keyword evidence="4" id="KW-1185">Reference proteome</keyword>
<proteinExistence type="predicted"/>
<evidence type="ECO:0000256" key="2">
    <source>
        <dbReference type="SAM" id="Phobius"/>
    </source>
</evidence>
<gene>
    <name evidence="3" type="ORF">K435DRAFT_782031</name>
</gene>
<keyword evidence="2" id="KW-0472">Membrane</keyword>
<feature type="non-terminal residue" evidence="3">
    <location>
        <position position="1"/>
    </location>
</feature>
<evidence type="ECO:0008006" key="5">
    <source>
        <dbReference type="Google" id="ProtNLM"/>
    </source>
</evidence>
<reference evidence="3 4" key="1">
    <citation type="journal article" date="2019" name="Nat. Ecol. Evol.">
        <title>Megaphylogeny resolves global patterns of mushroom evolution.</title>
        <authorList>
            <person name="Varga T."/>
            <person name="Krizsan K."/>
            <person name="Foldi C."/>
            <person name="Dima B."/>
            <person name="Sanchez-Garcia M."/>
            <person name="Sanchez-Ramirez S."/>
            <person name="Szollosi G.J."/>
            <person name="Szarkandi J.G."/>
            <person name="Papp V."/>
            <person name="Albert L."/>
            <person name="Andreopoulos W."/>
            <person name="Angelini C."/>
            <person name="Antonin V."/>
            <person name="Barry K.W."/>
            <person name="Bougher N.L."/>
            <person name="Buchanan P."/>
            <person name="Buyck B."/>
            <person name="Bense V."/>
            <person name="Catcheside P."/>
            <person name="Chovatia M."/>
            <person name="Cooper J."/>
            <person name="Damon W."/>
            <person name="Desjardin D."/>
            <person name="Finy P."/>
            <person name="Geml J."/>
            <person name="Haridas S."/>
            <person name="Hughes K."/>
            <person name="Justo A."/>
            <person name="Karasinski D."/>
            <person name="Kautmanova I."/>
            <person name="Kiss B."/>
            <person name="Kocsube S."/>
            <person name="Kotiranta H."/>
            <person name="LaButti K.M."/>
            <person name="Lechner B.E."/>
            <person name="Liimatainen K."/>
            <person name="Lipzen A."/>
            <person name="Lukacs Z."/>
            <person name="Mihaltcheva S."/>
            <person name="Morgado L.N."/>
            <person name="Niskanen T."/>
            <person name="Noordeloos M.E."/>
            <person name="Ohm R.A."/>
            <person name="Ortiz-Santana B."/>
            <person name="Ovrebo C."/>
            <person name="Racz N."/>
            <person name="Riley R."/>
            <person name="Savchenko A."/>
            <person name="Shiryaev A."/>
            <person name="Soop K."/>
            <person name="Spirin V."/>
            <person name="Szebenyi C."/>
            <person name="Tomsovsky M."/>
            <person name="Tulloss R.E."/>
            <person name="Uehling J."/>
            <person name="Grigoriev I.V."/>
            <person name="Vagvolgyi C."/>
            <person name="Papp T."/>
            <person name="Martin F.M."/>
            <person name="Miettinen O."/>
            <person name="Hibbett D.S."/>
            <person name="Nagy L.G."/>
        </authorList>
    </citation>
    <scope>NUCLEOTIDE SEQUENCE [LARGE SCALE GENOMIC DNA]</scope>
    <source>
        <strain evidence="3 4">CBS 962.96</strain>
    </source>
</reference>